<dbReference type="KEGG" id="cim:CIMG_13202"/>
<dbReference type="InParanoid" id="A0A0E1RVE7"/>
<sequence length="87" mass="9943">MAKVTNPGQVQRKGTIEPFEIMYNKREPPHWLESLVQGQGIRPAQKNHQGKPIQATSYFQANQLHCLQLETGLTQIYLAATEQREKV</sequence>
<organism evidence="1 2">
    <name type="scientific">Coccidioides immitis (strain RS)</name>
    <name type="common">Valley fever fungus</name>
    <dbReference type="NCBI Taxonomy" id="246410"/>
    <lineage>
        <taxon>Eukaryota</taxon>
        <taxon>Fungi</taxon>
        <taxon>Dikarya</taxon>
        <taxon>Ascomycota</taxon>
        <taxon>Pezizomycotina</taxon>
        <taxon>Eurotiomycetes</taxon>
        <taxon>Eurotiomycetidae</taxon>
        <taxon>Onygenales</taxon>
        <taxon>Onygenaceae</taxon>
        <taxon>Coccidioides</taxon>
    </lineage>
</organism>
<dbReference type="GeneID" id="24164829"/>
<dbReference type="EMBL" id="GG704913">
    <property type="protein sequence ID" value="EAS29692.2"/>
    <property type="molecule type" value="Genomic_DNA"/>
</dbReference>
<dbReference type="Proteomes" id="UP000001261">
    <property type="component" value="Unassembled WGS sequence"/>
</dbReference>
<evidence type="ECO:0000313" key="2">
    <source>
        <dbReference type="Proteomes" id="UP000001261"/>
    </source>
</evidence>
<keyword evidence="2" id="KW-1185">Reference proteome</keyword>
<name>A0A0E1RVE7_COCIM</name>
<accession>A0A0E1RVE7</accession>
<proteinExistence type="predicted"/>
<dbReference type="AlphaFoldDB" id="A0A0E1RVE7"/>
<gene>
    <name evidence="1" type="ORF">CIMG_13202</name>
</gene>
<dbReference type="VEuPathDB" id="FungiDB:CIMG_13202"/>
<reference evidence="2" key="1">
    <citation type="journal article" date="2009" name="Genome Res.">
        <title>Comparative genomic analyses of the human fungal pathogens Coccidioides and their relatives.</title>
        <authorList>
            <person name="Sharpton T.J."/>
            <person name="Stajich J.E."/>
            <person name="Rounsley S.D."/>
            <person name="Gardner M.J."/>
            <person name="Wortman J.R."/>
            <person name="Jordar V.S."/>
            <person name="Maiti R."/>
            <person name="Kodira C.D."/>
            <person name="Neafsey D.E."/>
            <person name="Zeng Q."/>
            <person name="Hung C.-Y."/>
            <person name="McMahan C."/>
            <person name="Muszewska A."/>
            <person name="Grynberg M."/>
            <person name="Mandel M.A."/>
            <person name="Kellner E.M."/>
            <person name="Barker B.M."/>
            <person name="Galgiani J.N."/>
            <person name="Orbach M.J."/>
            <person name="Kirkland T.N."/>
            <person name="Cole G.T."/>
            <person name="Henn M.R."/>
            <person name="Birren B.W."/>
            <person name="Taylor J.W."/>
        </authorList>
    </citation>
    <scope>NUCLEOTIDE SEQUENCE [LARGE SCALE GENOMIC DNA]</scope>
    <source>
        <strain evidence="2">RS</strain>
    </source>
</reference>
<dbReference type="RefSeq" id="XP_001241275.2">
    <property type="nucleotide sequence ID" value="XM_001241274.2"/>
</dbReference>
<protein>
    <submittedName>
        <fullName evidence="1">Uncharacterized protein</fullName>
    </submittedName>
</protein>
<reference evidence="2" key="2">
    <citation type="journal article" date="2010" name="Genome Res.">
        <title>Population genomic sequencing of Coccidioides fungi reveals recent hybridization and transposon control.</title>
        <authorList>
            <person name="Neafsey D.E."/>
            <person name="Barker B.M."/>
            <person name="Sharpton T.J."/>
            <person name="Stajich J.E."/>
            <person name="Park D.J."/>
            <person name="Whiston E."/>
            <person name="Hung C.-Y."/>
            <person name="McMahan C."/>
            <person name="White J."/>
            <person name="Sykes S."/>
            <person name="Heiman D."/>
            <person name="Young S."/>
            <person name="Zeng Q."/>
            <person name="Abouelleil A."/>
            <person name="Aftuck L."/>
            <person name="Bessette D."/>
            <person name="Brown A."/>
            <person name="FitzGerald M."/>
            <person name="Lui A."/>
            <person name="Macdonald J.P."/>
            <person name="Priest M."/>
            <person name="Orbach M.J."/>
            <person name="Galgiani J.N."/>
            <person name="Kirkland T.N."/>
            <person name="Cole G.T."/>
            <person name="Birren B.W."/>
            <person name="Henn M.R."/>
            <person name="Taylor J.W."/>
            <person name="Rounsley S.D."/>
        </authorList>
    </citation>
    <scope>GENOME REANNOTATION</scope>
    <source>
        <strain evidence="2">RS</strain>
    </source>
</reference>
<evidence type="ECO:0000313" key="1">
    <source>
        <dbReference type="EMBL" id="EAS29692.2"/>
    </source>
</evidence>